<dbReference type="SUPFAM" id="SSF53756">
    <property type="entry name" value="UDP-Glycosyltransferase/glycogen phosphorylase"/>
    <property type="match status" value="1"/>
</dbReference>
<dbReference type="KEGG" id="tput:QJT81_09450"/>
<dbReference type="EMBL" id="CP124756">
    <property type="protein sequence ID" value="WGZ96177.1"/>
    <property type="molecule type" value="Genomic_DNA"/>
</dbReference>
<evidence type="ECO:0000313" key="1">
    <source>
        <dbReference type="EMBL" id="WGZ96177.1"/>
    </source>
</evidence>
<protein>
    <recommendedName>
        <fullName evidence="2">Glycosyltransferase subfamily 4-like N-terminal domain-containing protein</fullName>
    </recommendedName>
</protein>
<proteinExistence type="predicted"/>
<dbReference type="Gene3D" id="3.40.50.2000">
    <property type="entry name" value="Glycogen Phosphorylase B"/>
    <property type="match status" value="2"/>
</dbReference>
<organism evidence="1">
    <name type="scientific">Candidatus Thiothrix putei</name>
    <dbReference type="NCBI Taxonomy" id="3080811"/>
    <lineage>
        <taxon>Bacteria</taxon>
        <taxon>Pseudomonadati</taxon>
        <taxon>Pseudomonadota</taxon>
        <taxon>Gammaproteobacteria</taxon>
        <taxon>Thiotrichales</taxon>
        <taxon>Thiotrichaceae</taxon>
        <taxon>Thiothrix</taxon>
    </lineage>
</organism>
<accession>A0AA95HEX4</accession>
<dbReference type="AlphaFoldDB" id="A0AA95HEX4"/>
<reference evidence="1" key="1">
    <citation type="journal article" date="2023" name="Int. J. Mol. Sci.">
        <title>Metagenomics Revealed a New Genus 'Candidatus Thiocaldithrix dubininis' gen. nov., sp. nov. and a New Species 'Candidatus Thiothrix putei' sp. nov. in the Family Thiotrichaceae, Some Members of Which Have Traits of Both Na+- and H+-Motive Energetics.</title>
        <authorList>
            <person name="Ravin N.V."/>
            <person name="Muntyan M.S."/>
            <person name="Smolyakov D.D."/>
            <person name="Rudenko T.S."/>
            <person name="Beletsky A.V."/>
            <person name="Mardanov A.V."/>
            <person name="Grabovich M.Y."/>
        </authorList>
    </citation>
    <scope>NUCLEOTIDE SEQUENCE</scope>
    <source>
        <strain evidence="1">GKL-02</strain>
    </source>
</reference>
<gene>
    <name evidence="1" type="ORF">QJT81_09450</name>
</gene>
<dbReference type="Proteomes" id="UP001301326">
    <property type="component" value="Chromosome"/>
</dbReference>
<name>A0AA95HEX4_9GAMM</name>
<sequence>MTKRNLLFVSIAFPPKNDSECIQTSKYFKYLMKSNQFNIDVVTSAIPTLFMPVDESLKKYSLGVRQLINIAFFESKLINFLIKKVTPNILQQPDSKRNFSLQWKHVTNQLSHKPDIIYSRSFPLSSTIMAYYLHQHYQKPWILHLSDPWTLPHRLRLINMDSRTRKWNSSMEYKCLEAASLITFTSNRIVDLYKEHYPEFSHKMRISYNVFDTDDITISEPKDFSNTLKIVYTGGLDAARCPDMILDAIQIINDKFPNLAKYLNVTFAGHLDRRNRAIFRNCHIPQIHHIGHLSFKDSLDLQKNADILLLIDTPMNSIEESIFFPSKLLDYMLMKKRIITITNMNSTAWEVASECNLGDCIPHNEVDKLVTVLLKAIDNFINRNIGYFTIKNIDMKYSAEKNVSCLIRRIENICNG</sequence>
<evidence type="ECO:0008006" key="2">
    <source>
        <dbReference type="Google" id="ProtNLM"/>
    </source>
</evidence>
<reference evidence="1" key="2">
    <citation type="submission" date="2023-04" db="EMBL/GenBank/DDBJ databases">
        <authorList>
            <person name="Beletskiy A.V."/>
            <person name="Mardanov A.V."/>
            <person name="Ravin N.V."/>
        </authorList>
    </citation>
    <scope>NUCLEOTIDE SEQUENCE</scope>
    <source>
        <strain evidence="1">GKL-02</strain>
    </source>
</reference>